<dbReference type="VEuPathDB" id="FungiDB:PV08_10750"/>
<feature type="compositionally biased region" description="Polar residues" evidence="2">
    <location>
        <begin position="131"/>
        <end position="148"/>
    </location>
</feature>
<keyword evidence="5" id="KW-1185">Reference proteome</keyword>
<feature type="zinc finger region" description="C3H1-type" evidence="1">
    <location>
        <begin position="191"/>
        <end position="220"/>
    </location>
</feature>
<name>A0A0D2AYI3_9EURO</name>
<keyword evidence="1" id="KW-0479">Metal-binding</keyword>
<dbReference type="STRING" id="91928.A0A0D2AYI3"/>
<dbReference type="GeneID" id="27337833"/>
<dbReference type="EMBL" id="KN847499">
    <property type="protein sequence ID" value="KIW11450.1"/>
    <property type="molecule type" value="Genomic_DNA"/>
</dbReference>
<evidence type="ECO:0000256" key="2">
    <source>
        <dbReference type="SAM" id="MobiDB-lite"/>
    </source>
</evidence>
<feature type="compositionally biased region" description="Basic residues" evidence="2">
    <location>
        <begin position="423"/>
        <end position="435"/>
    </location>
</feature>
<protein>
    <recommendedName>
        <fullName evidence="3">C3H1-type domain-containing protein</fullName>
    </recommendedName>
</protein>
<gene>
    <name evidence="4" type="ORF">PV08_10750</name>
</gene>
<evidence type="ECO:0000256" key="1">
    <source>
        <dbReference type="PROSITE-ProRule" id="PRU00723"/>
    </source>
</evidence>
<proteinExistence type="predicted"/>
<feature type="region of interest" description="Disordered" evidence="2">
    <location>
        <begin position="286"/>
        <end position="320"/>
    </location>
</feature>
<feature type="compositionally biased region" description="Low complexity" evidence="2">
    <location>
        <begin position="117"/>
        <end position="126"/>
    </location>
</feature>
<dbReference type="HOGENOM" id="CLU_036506_0_0_1"/>
<organism evidence="4 5">
    <name type="scientific">Exophiala spinifera</name>
    <dbReference type="NCBI Taxonomy" id="91928"/>
    <lineage>
        <taxon>Eukaryota</taxon>
        <taxon>Fungi</taxon>
        <taxon>Dikarya</taxon>
        <taxon>Ascomycota</taxon>
        <taxon>Pezizomycotina</taxon>
        <taxon>Eurotiomycetes</taxon>
        <taxon>Chaetothyriomycetidae</taxon>
        <taxon>Chaetothyriales</taxon>
        <taxon>Herpotrichiellaceae</taxon>
        <taxon>Exophiala</taxon>
    </lineage>
</organism>
<keyword evidence="1" id="KW-0862">Zinc</keyword>
<feature type="region of interest" description="Disordered" evidence="2">
    <location>
        <begin position="112"/>
        <end position="157"/>
    </location>
</feature>
<dbReference type="AlphaFoldDB" id="A0A0D2AYI3"/>
<feature type="domain" description="C3H1-type" evidence="3">
    <location>
        <begin position="191"/>
        <end position="220"/>
    </location>
</feature>
<feature type="region of interest" description="Disordered" evidence="2">
    <location>
        <begin position="368"/>
        <end position="435"/>
    </location>
</feature>
<dbReference type="RefSeq" id="XP_016231666.1">
    <property type="nucleotide sequence ID" value="XM_016385064.1"/>
</dbReference>
<dbReference type="PROSITE" id="PS50103">
    <property type="entry name" value="ZF_C3H1"/>
    <property type="match status" value="1"/>
</dbReference>
<dbReference type="GO" id="GO:0008270">
    <property type="term" value="F:zinc ion binding"/>
    <property type="evidence" value="ECO:0007669"/>
    <property type="project" value="UniProtKB-KW"/>
</dbReference>
<evidence type="ECO:0000313" key="5">
    <source>
        <dbReference type="Proteomes" id="UP000053328"/>
    </source>
</evidence>
<dbReference type="OrthoDB" id="5355510at2759"/>
<feature type="compositionally biased region" description="Basic and acidic residues" evidence="2">
    <location>
        <begin position="395"/>
        <end position="422"/>
    </location>
</feature>
<feature type="compositionally biased region" description="Basic and acidic residues" evidence="2">
    <location>
        <begin position="303"/>
        <end position="320"/>
    </location>
</feature>
<sequence length="435" mass="48040">MAEQRTLKPQFFLTRPNGAMVPLVAMDEMPFHVQIRGVPRSLTAFDIGGMTPLGLVESRHEYHVVEAMNNMNNIAHRNPTTGQKPSDLPSSLVSQHLGVALCPSPVVKFPGSITQPSDTTSSSFSTEDGKTNTPAGSSVDSSADTNTAPCPVPAWRQHATTNVAAPATTKIEDSKSTANAATASNTAKALTGKKVYCSYWLRKGECDFAQQGCIYKHEMPTDLETLQSVGFTDIPLWYRQRYDLGSLHVENGRNIPSFGVADRANPTPPRSFHVGDNAKRMIRNQIGPNNRSHSLRGWRQNGRRHEERRAPLEVGDKRQKQTEAAIDAVIAAEAEREREREALRKKFPCLAPESRSVFVGHEDLLTETFSNGEEPNDVHAQIRKIEQAAWEEEQAERQKKLAELEEKEKQRDEQTAAGETKKGPGKKKGGKGGKK</sequence>
<evidence type="ECO:0000313" key="4">
    <source>
        <dbReference type="EMBL" id="KIW11450.1"/>
    </source>
</evidence>
<dbReference type="Proteomes" id="UP000053328">
    <property type="component" value="Unassembled WGS sequence"/>
</dbReference>
<evidence type="ECO:0000259" key="3">
    <source>
        <dbReference type="PROSITE" id="PS50103"/>
    </source>
</evidence>
<accession>A0A0D2AYI3</accession>
<reference evidence="4 5" key="1">
    <citation type="submission" date="2015-01" db="EMBL/GenBank/DDBJ databases">
        <title>The Genome Sequence of Exophiala spinifera CBS89968.</title>
        <authorList>
            <consortium name="The Broad Institute Genomics Platform"/>
            <person name="Cuomo C."/>
            <person name="de Hoog S."/>
            <person name="Gorbushina A."/>
            <person name="Stielow B."/>
            <person name="Teixiera M."/>
            <person name="Abouelleil A."/>
            <person name="Chapman S.B."/>
            <person name="Priest M."/>
            <person name="Young S.K."/>
            <person name="Wortman J."/>
            <person name="Nusbaum C."/>
            <person name="Birren B."/>
        </authorList>
    </citation>
    <scope>NUCLEOTIDE SEQUENCE [LARGE SCALE GENOMIC DNA]</scope>
    <source>
        <strain evidence="4 5">CBS 89968</strain>
    </source>
</reference>
<dbReference type="InterPro" id="IPR000571">
    <property type="entry name" value="Znf_CCCH"/>
</dbReference>
<keyword evidence="1" id="KW-0863">Zinc-finger</keyword>